<gene>
    <name evidence="1" type="ORF">ENQ20_14445</name>
</gene>
<evidence type="ECO:0000313" key="1">
    <source>
        <dbReference type="EMBL" id="HDX32667.1"/>
    </source>
</evidence>
<comment type="caution">
    <text evidence="1">The sequence shown here is derived from an EMBL/GenBank/DDBJ whole genome shotgun (WGS) entry which is preliminary data.</text>
</comment>
<name>A0A7C1JU98_9CHLR</name>
<reference evidence="1" key="1">
    <citation type="journal article" date="2020" name="mSystems">
        <title>Genome- and Community-Level Interaction Insights into Carbon Utilization and Element Cycling Functions of Hydrothermarchaeota in Hydrothermal Sediment.</title>
        <authorList>
            <person name="Zhou Z."/>
            <person name="Liu Y."/>
            <person name="Xu W."/>
            <person name="Pan J."/>
            <person name="Luo Z.H."/>
            <person name="Li M."/>
        </authorList>
    </citation>
    <scope>NUCLEOTIDE SEQUENCE [LARGE SCALE GENOMIC DNA]</scope>
    <source>
        <strain evidence="1">SpSt-289</strain>
    </source>
</reference>
<accession>A0A7C1JU98</accession>
<organism evidence="1">
    <name type="scientific">Caldilinea aerophila</name>
    <dbReference type="NCBI Taxonomy" id="133453"/>
    <lineage>
        <taxon>Bacteria</taxon>
        <taxon>Bacillati</taxon>
        <taxon>Chloroflexota</taxon>
        <taxon>Caldilineae</taxon>
        <taxon>Caldilineales</taxon>
        <taxon>Caldilineaceae</taxon>
        <taxon>Caldilinea</taxon>
    </lineage>
</organism>
<dbReference type="EMBL" id="DSMG01000149">
    <property type="protein sequence ID" value="HDX32667.1"/>
    <property type="molecule type" value="Genomic_DNA"/>
</dbReference>
<protein>
    <submittedName>
        <fullName evidence="1">Uncharacterized protein</fullName>
    </submittedName>
</protein>
<dbReference type="AlphaFoldDB" id="A0A7C1JU98"/>
<proteinExistence type="predicted"/>
<sequence length="384" mass="43595">MNHLIRIAGRDRPLAMIVSEAQRYALPVSISCVVPSPDEDYALLDPTLHVTSVDLRGPTPNEPAPAPGLSYSAFTSRQRGWFLAWAEIPLMPAPPAFQQLYLAMLEVRLLEEGEAAEVALAELARFRESDAWSQTPGFWRTALLAAWLRQDGAMLAEWLAAAPIPVELTGIALGLQALLTTPLSAAEARQMLEAWKHAPVELPEPVLELRLHSLTSALGQDPLQHALRTSGETAHALRPWRCQHRELRIHLPQPDLRRTLEPLLCELTATNVERAEPASVEEPPAAGNTKIQEELERAHVILEFCQSRSEYFPFVLRLAQRHDGFMQLLDEDRRLIYRVAFRKSEMGAFWRIWTYVQSWSATRVYCKGQELQKWQVYPYSQYLR</sequence>